<dbReference type="Proteomes" id="UP000183275">
    <property type="component" value="Unassembled WGS sequence"/>
</dbReference>
<name>A0A1I0M0W2_9EURY</name>
<reference evidence="2" key="1">
    <citation type="submission" date="2016-10" db="EMBL/GenBank/DDBJ databases">
        <authorList>
            <person name="Varghese N."/>
        </authorList>
    </citation>
    <scope>NUCLEOTIDE SEQUENCE [LARGE SCALE GENOMIC DNA]</scope>
    <source>
        <strain evidence="2">CGMCC 1.12284</strain>
    </source>
</reference>
<sequence length="86" mass="9526">MRKRAEWMTRADDEILEYLASETAGTPKVIADALDRSNDYIGVRCRKLASYGLVERPSRGFYVISDTGASYLDGELDASSLTEDGD</sequence>
<dbReference type="InterPro" id="IPR036390">
    <property type="entry name" value="WH_DNA-bd_sf"/>
</dbReference>
<dbReference type="SUPFAM" id="SSF46785">
    <property type="entry name" value="Winged helix' DNA-binding domain"/>
    <property type="match status" value="1"/>
</dbReference>
<dbReference type="Gene3D" id="1.10.10.10">
    <property type="entry name" value="Winged helix-like DNA-binding domain superfamily/Winged helix DNA-binding domain"/>
    <property type="match status" value="1"/>
</dbReference>
<evidence type="ECO:0000313" key="2">
    <source>
        <dbReference type="Proteomes" id="UP000183275"/>
    </source>
</evidence>
<proteinExistence type="predicted"/>
<dbReference type="eggNOG" id="arCOG03924">
    <property type="taxonomic scope" value="Archaea"/>
</dbReference>
<dbReference type="InterPro" id="IPR036388">
    <property type="entry name" value="WH-like_DNA-bd_sf"/>
</dbReference>
<organism evidence="1 2">
    <name type="scientific">Natrinema salifodinae</name>
    <dbReference type="NCBI Taxonomy" id="1202768"/>
    <lineage>
        <taxon>Archaea</taxon>
        <taxon>Methanobacteriati</taxon>
        <taxon>Methanobacteriota</taxon>
        <taxon>Stenosarchaea group</taxon>
        <taxon>Halobacteria</taxon>
        <taxon>Halobacteriales</taxon>
        <taxon>Natrialbaceae</taxon>
        <taxon>Natrinema</taxon>
    </lineage>
</organism>
<keyword evidence="2" id="KW-1185">Reference proteome</keyword>
<gene>
    <name evidence="1" type="ORF">SAMN05216285_0290</name>
</gene>
<protein>
    <recommendedName>
        <fullName evidence="3">Winged helix-turn-helix DNA-binding</fullName>
    </recommendedName>
</protein>
<dbReference type="AlphaFoldDB" id="A0A1I0M0W2"/>
<accession>A0A1I0M0W2</accession>
<evidence type="ECO:0008006" key="3">
    <source>
        <dbReference type="Google" id="ProtNLM"/>
    </source>
</evidence>
<dbReference type="EMBL" id="FOIS01000001">
    <property type="protein sequence ID" value="SEV81993.1"/>
    <property type="molecule type" value="Genomic_DNA"/>
</dbReference>
<evidence type="ECO:0000313" key="1">
    <source>
        <dbReference type="EMBL" id="SEV81993.1"/>
    </source>
</evidence>